<feature type="compositionally biased region" description="Low complexity" evidence="1">
    <location>
        <begin position="21"/>
        <end position="66"/>
    </location>
</feature>
<dbReference type="EMBL" id="JAAXOW010000001">
    <property type="protein sequence ID" value="NKX92844.1"/>
    <property type="molecule type" value="Genomic_DNA"/>
</dbReference>
<dbReference type="RefSeq" id="WP_168446832.1">
    <property type="nucleotide sequence ID" value="NZ_JAAXOW010000001.1"/>
</dbReference>
<evidence type="ECO:0008006" key="5">
    <source>
        <dbReference type="Google" id="ProtNLM"/>
    </source>
</evidence>
<feature type="chain" id="PRO_5040846553" description="Lipoprotein" evidence="2">
    <location>
        <begin position="24"/>
        <end position="256"/>
    </location>
</feature>
<accession>A0A9X5FB10</accession>
<dbReference type="PROSITE" id="PS51257">
    <property type="entry name" value="PROKAR_LIPOPROTEIN"/>
    <property type="match status" value="1"/>
</dbReference>
<sequence>MNAKTITSLTLTAALATSLAACSSDDPAAPAPAPATSSSSGAAPAKTSEPAEPAPTETAPAPARTPDSCADVSTAAGADVPGTALGTCVVDAMTAAGTGQMVVEDGTSTSTVVFRFDPKYSAYVTGGVDGGLGLILEEKTGWFLQAGTWVQEGSGDQLVDAAIGLARVFSDPLMIKTYLGTCDTWSTKGSDGAQTRYDCTDTFTFAGSSMSDVWFTVDEDFLGVESVATASMAGMSATTTQTFSRWGEPVEIPDPR</sequence>
<evidence type="ECO:0000313" key="3">
    <source>
        <dbReference type="EMBL" id="NKX92844.1"/>
    </source>
</evidence>
<organism evidence="3 4">
    <name type="scientific">Sanguibacter hominis ATCC BAA-789</name>
    <dbReference type="NCBI Taxonomy" id="1312740"/>
    <lineage>
        <taxon>Bacteria</taxon>
        <taxon>Bacillati</taxon>
        <taxon>Actinomycetota</taxon>
        <taxon>Actinomycetes</taxon>
        <taxon>Micrococcales</taxon>
        <taxon>Sanguibacteraceae</taxon>
        <taxon>Sanguibacter</taxon>
    </lineage>
</organism>
<feature type="signal peptide" evidence="2">
    <location>
        <begin position="1"/>
        <end position="23"/>
    </location>
</feature>
<keyword evidence="2" id="KW-0732">Signal</keyword>
<keyword evidence="4" id="KW-1185">Reference proteome</keyword>
<evidence type="ECO:0000256" key="2">
    <source>
        <dbReference type="SAM" id="SignalP"/>
    </source>
</evidence>
<gene>
    <name evidence="3" type="ORF">HF995_06075</name>
</gene>
<comment type="caution">
    <text evidence="3">The sequence shown here is derived from an EMBL/GenBank/DDBJ whole genome shotgun (WGS) entry which is preliminary data.</text>
</comment>
<evidence type="ECO:0000256" key="1">
    <source>
        <dbReference type="SAM" id="MobiDB-lite"/>
    </source>
</evidence>
<protein>
    <recommendedName>
        <fullName evidence="5">Lipoprotein</fullName>
    </recommendedName>
</protein>
<feature type="region of interest" description="Disordered" evidence="1">
    <location>
        <begin position="21"/>
        <end position="74"/>
    </location>
</feature>
<reference evidence="3 4" key="1">
    <citation type="submission" date="2020-04" db="EMBL/GenBank/DDBJ databases">
        <title>MicrobeNet Type strains.</title>
        <authorList>
            <person name="Nicholson A.C."/>
        </authorList>
    </citation>
    <scope>NUCLEOTIDE SEQUENCE [LARGE SCALE GENOMIC DNA]</scope>
    <source>
        <strain evidence="3 4">ATCC BAA-789</strain>
    </source>
</reference>
<proteinExistence type="predicted"/>
<dbReference type="AlphaFoldDB" id="A0A9X5FB10"/>
<name>A0A9X5FB10_9MICO</name>
<dbReference type="Proteomes" id="UP000774283">
    <property type="component" value="Unassembled WGS sequence"/>
</dbReference>
<evidence type="ECO:0000313" key="4">
    <source>
        <dbReference type="Proteomes" id="UP000774283"/>
    </source>
</evidence>